<protein>
    <submittedName>
        <fullName evidence="1">Uncharacterized protein</fullName>
    </submittedName>
</protein>
<dbReference type="EMBL" id="VSRR010000626">
    <property type="protein sequence ID" value="MPC17849.1"/>
    <property type="molecule type" value="Genomic_DNA"/>
</dbReference>
<name>A0A5B7D965_PORTR</name>
<comment type="caution">
    <text evidence="1">The sequence shown here is derived from an EMBL/GenBank/DDBJ whole genome shotgun (WGS) entry which is preliminary data.</text>
</comment>
<proteinExistence type="predicted"/>
<evidence type="ECO:0000313" key="2">
    <source>
        <dbReference type="Proteomes" id="UP000324222"/>
    </source>
</evidence>
<organism evidence="1 2">
    <name type="scientific">Portunus trituberculatus</name>
    <name type="common">Swimming crab</name>
    <name type="synonym">Neptunus trituberculatus</name>
    <dbReference type="NCBI Taxonomy" id="210409"/>
    <lineage>
        <taxon>Eukaryota</taxon>
        <taxon>Metazoa</taxon>
        <taxon>Ecdysozoa</taxon>
        <taxon>Arthropoda</taxon>
        <taxon>Crustacea</taxon>
        <taxon>Multicrustacea</taxon>
        <taxon>Malacostraca</taxon>
        <taxon>Eumalacostraca</taxon>
        <taxon>Eucarida</taxon>
        <taxon>Decapoda</taxon>
        <taxon>Pleocyemata</taxon>
        <taxon>Brachyura</taxon>
        <taxon>Eubrachyura</taxon>
        <taxon>Portunoidea</taxon>
        <taxon>Portunidae</taxon>
        <taxon>Portuninae</taxon>
        <taxon>Portunus</taxon>
    </lineage>
</organism>
<dbReference type="Proteomes" id="UP000324222">
    <property type="component" value="Unassembled WGS sequence"/>
</dbReference>
<accession>A0A5B7D965</accession>
<sequence>MGGRVVETTATRAGGRGRGVRHGIQNRLWLRGPMHSGTERPFTIIWKVTGEEGRQRGSSLHPC</sequence>
<keyword evidence="2" id="KW-1185">Reference proteome</keyword>
<evidence type="ECO:0000313" key="1">
    <source>
        <dbReference type="EMBL" id="MPC17849.1"/>
    </source>
</evidence>
<gene>
    <name evidence="1" type="ORF">E2C01_010716</name>
</gene>
<dbReference type="AlphaFoldDB" id="A0A5B7D965"/>
<reference evidence="1 2" key="1">
    <citation type="submission" date="2019-05" db="EMBL/GenBank/DDBJ databases">
        <title>Another draft genome of Portunus trituberculatus and its Hox gene families provides insights of decapod evolution.</title>
        <authorList>
            <person name="Jeong J.-H."/>
            <person name="Song I."/>
            <person name="Kim S."/>
            <person name="Choi T."/>
            <person name="Kim D."/>
            <person name="Ryu S."/>
            <person name="Kim W."/>
        </authorList>
    </citation>
    <scope>NUCLEOTIDE SEQUENCE [LARGE SCALE GENOMIC DNA]</scope>
    <source>
        <tissue evidence="1">Muscle</tissue>
    </source>
</reference>